<proteinExistence type="predicted"/>
<evidence type="ECO:0000313" key="4">
    <source>
        <dbReference type="Proteomes" id="UP001431209"/>
    </source>
</evidence>
<dbReference type="InterPro" id="IPR000387">
    <property type="entry name" value="Tyr_Pase_dom"/>
</dbReference>
<comment type="caution">
    <text evidence="3">The sequence shown here is derived from an EMBL/GenBank/DDBJ whole genome shotgun (WGS) entry which is preliminary data.</text>
</comment>
<dbReference type="PANTHER" id="PTHR19134:SF449">
    <property type="entry name" value="TYROSINE-PROTEIN PHOSPHATASE 1"/>
    <property type="match status" value="1"/>
</dbReference>
<reference evidence="3 4" key="1">
    <citation type="submission" date="2024-03" db="EMBL/GenBank/DDBJ databases">
        <title>The Acrasis kona genome and developmental transcriptomes reveal deep origins of eukaryotic multicellular pathways.</title>
        <authorList>
            <person name="Sheikh S."/>
            <person name="Fu C.-J."/>
            <person name="Brown M.W."/>
            <person name="Baldauf S.L."/>
        </authorList>
    </citation>
    <scope>NUCLEOTIDE SEQUENCE [LARGE SCALE GENOMIC DNA]</scope>
    <source>
        <strain evidence="3 4">ATCC MYA-3509</strain>
    </source>
</reference>
<accession>A0AAW2ZKB9</accession>
<protein>
    <submittedName>
        <fullName evidence="3">PTPN18</fullName>
    </submittedName>
</protein>
<evidence type="ECO:0000259" key="1">
    <source>
        <dbReference type="PROSITE" id="PS50055"/>
    </source>
</evidence>
<dbReference type="CDD" id="cd18533">
    <property type="entry name" value="PTP_fungal"/>
    <property type="match status" value="1"/>
</dbReference>
<dbReference type="Gene3D" id="3.90.190.10">
    <property type="entry name" value="Protein tyrosine phosphatase superfamily"/>
    <property type="match status" value="1"/>
</dbReference>
<dbReference type="PROSITE" id="PS50055">
    <property type="entry name" value="TYR_PHOSPHATASE_PTP"/>
    <property type="match status" value="1"/>
</dbReference>
<dbReference type="InterPro" id="IPR029021">
    <property type="entry name" value="Prot-tyrosine_phosphatase-like"/>
</dbReference>
<dbReference type="PROSITE" id="PS00383">
    <property type="entry name" value="TYR_PHOSPHATASE_1"/>
    <property type="match status" value="1"/>
</dbReference>
<dbReference type="InterPro" id="IPR050348">
    <property type="entry name" value="Protein-Tyr_Phosphatase"/>
</dbReference>
<dbReference type="SMART" id="SM00194">
    <property type="entry name" value="PTPc"/>
    <property type="match status" value="1"/>
</dbReference>
<organism evidence="3 4">
    <name type="scientific">Acrasis kona</name>
    <dbReference type="NCBI Taxonomy" id="1008807"/>
    <lineage>
        <taxon>Eukaryota</taxon>
        <taxon>Discoba</taxon>
        <taxon>Heterolobosea</taxon>
        <taxon>Tetramitia</taxon>
        <taxon>Eutetramitia</taxon>
        <taxon>Acrasidae</taxon>
        <taxon>Acrasis</taxon>
    </lineage>
</organism>
<sequence length="311" mass="35588">MSAILSSHVSKLRAMSGRYGDRLLDGIEMEYNKLRVADNEKFNNKLEHFSSALRNMELNRYTDVLPNEHSRIKLHTFEKSNDYINANFIPSTQLGSRTSYIVTQGPLDKTIGDFWNMIWQYDVPVVVMLASEIETGRIKCAKYWLDDGFKSFPLRSAVRVEGALTVHHVSTQNPSRDIILRKVKLESQNDEKSVALLQYTGWPDHGVPSSTESFNQVLKVANELMTGREDKPMVVHCSAGIGRSGTFCAADSILQRMRDHMKRKLDPSTFEWNVMETVAILRTYRSRMVQTKSQYDFLYDVLISQAESEGF</sequence>
<dbReference type="InterPro" id="IPR000242">
    <property type="entry name" value="PTP_cat"/>
</dbReference>
<dbReference type="EMBL" id="JAOPGA020001602">
    <property type="protein sequence ID" value="KAL0489769.1"/>
    <property type="molecule type" value="Genomic_DNA"/>
</dbReference>
<dbReference type="InterPro" id="IPR016130">
    <property type="entry name" value="Tyr_Pase_AS"/>
</dbReference>
<evidence type="ECO:0000313" key="3">
    <source>
        <dbReference type="EMBL" id="KAL0489769.1"/>
    </source>
</evidence>
<dbReference type="SMART" id="SM00404">
    <property type="entry name" value="PTPc_motif"/>
    <property type="match status" value="1"/>
</dbReference>
<name>A0AAW2ZKB9_9EUKA</name>
<feature type="domain" description="Tyrosine-protein phosphatase" evidence="1">
    <location>
        <begin position="27"/>
        <end position="305"/>
    </location>
</feature>
<gene>
    <name evidence="3" type="ORF">AKO1_003932</name>
</gene>
<dbReference type="Proteomes" id="UP001431209">
    <property type="component" value="Unassembled WGS sequence"/>
</dbReference>
<keyword evidence="4" id="KW-1185">Reference proteome</keyword>
<dbReference type="GO" id="GO:0004725">
    <property type="term" value="F:protein tyrosine phosphatase activity"/>
    <property type="evidence" value="ECO:0007669"/>
    <property type="project" value="InterPro"/>
</dbReference>
<evidence type="ECO:0000259" key="2">
    <source>
        <dbReference type="PROSITE" id="PS50056"/>
    </source>
</evidence>
<dbReference type="PANTHER" id="PTHR19134">
    <property type="entry name" value="RECEPTOR-TYPE TYROSINE-PROTEIN PHOSPHATASE"/>
    <property type="match status" value="1"/>
</dbReference>
<dbReference type="SUPFAM" id="SSF52799">
    <property type="entry name" value="(Phosphotyrosine protein) phosphatases II"/>
    <property type="match status" value="1"/>
</dbReference>
<dbReference type="InterPro" id="IPR003595">
    <property type="entry name" value="Tyr_Pase_cat"/>
</dbReference>
<dbReference type="Pfam" id="PF00102">
    <property type="entry name" value="Y_phosphatase"/>
    <property type="match status" value="1"/>
</dbReference>
<dbReference type="AlphaFoldDB" id="A0AAW2ZKB9"/>
<feature type="domain" description="Tyrosine specific protein phosphatases" evidence="2">
    <location>
        <begin position="212"/>
        <end position="296"/>
    </location>
</feature>
<dbReference type="PROSITE" id="PS50056">
    <property type="entry name" value="TYR_PHOSPHATASE_2"/>
    <property type="match status" value="1"/>
</dbReference>
<dbReference type="PRINTS" id="PR00700">
    <property type="entry name" value="PRTYPHPHTASE"/>
</dbReference>